<dbReference type="Proteomes" id="UP000326924">
    <property type="component" value="Unassembled WGS sequence"/>
</dbReference>
<gene>
    <name evidence="2" type="ORF">FN846DRAFT_892432</name>
</gene>
<protein>
    <submittedName>
        <fullName evidence="2">Uncharacterized protein</fullName>
    </submittedName>
</protein>
<evidence type="ECO:0000256" key="1">
    <source>
        <dbReference type="SAM" id="MobiDB-lite"/>
    </source>
</evidence>
<name>A0A5J5EPU7_9PEZI</name>
<dbReference type="AlphaFoldDB" id="A0A5J5EPU7"/>
<dbReference type="EMBL" id="VXIS01000166">
    <property type="protein sequence ID" value="KAA8899464.1"/>
    <property type="molecule type" value="Genomic_DNA"/>
</dbReference>
<accession>A0A5J5EPU7</accession>
<keyword evidence="3" id="KW-1185">Reference proteome</keyword>
<evidence type="ECO:0000313" key="2">
    <source>
        <dbReference type="EMBL" id="KAA8899464.1"/>
    </source>
</evidence>
<feature type="region of interest" description="Disordered" evidence="1">
    <location>
        <begin position="1"/>
        <end position="28"/>
    </location>
</feature>
<evidence type="ECO:0000313" key="3">
    <source>
        <dbReference type="Proteomes" id="UP000326924"/>
    </source>
</evidence>
<sequence>MASLHNRNNHVIRLPNPTRHAYGPATAADSGVDTRKLARLTPGKPESPLHFRVWSDQQLSYLAEAVAEKLGVATESIGFKDGHENALTTVLRIEELDLCGAWFNEGYGHRVEAIIPE</sequence>
<proteinExistence type="predicted"/>
<organism evidence="2 3">
    <name type="scientific">Sphaerosporella brunnea</name>
    <dbReference type="NCBI Taxonomy" id="1250544"/>
    <lineage>
        <taxon>Eukaryota</taxon>
        <taxon>Fungi</taxon>
        <taxon>Dikarya</taxon>
        <taxon>Ascomycota</taxon>
        <taxon>Pezizomycotina</taxon>
        <taxon>Pezizomycetes</taxon>
        <taxon>Pezizales</taxon>
        <taxon>Pyronemataceae</taxon>
        <taxon>Sphaerosporella</taxon>
    </lineage>
</organism>
<comment type="caution">
    <text evidence="2">The sequence shown here is derived from an EMBL/GenBank/DDBJ whole genome shotgun (WGS) entry which is preliminary data.</text>
</comment>
<reference evidence="2 3" key="1">
    <citation type="submission" date="2019-09" db="EMBL/GenBank/DDBJ databases">
        <title>Draft genome of the ectomycorrhizal ascomycete Sphaerosporella brunnea.</title>
        <authorList>
            <consortium name="DOE Joint Genome Institute"/>
            <person name="Benucci G.M."/>
            <person name="Marozzi G."/>
            <person name="Antonielli L."/>
            <person name="Sanchez S."/>
            <person name="Marco P."/>
            <person name="Wang X."/>
            <person name="Falini L.B."/>
            <person name="Barry K."/>
            <person name="Haridas S."/>
            <person name="Lipzen A."/>
            <person name="Labutti K."/>
            <person name="Grigoriev I.V."/>
            <person name="Murat C."/>
            <person name="Martin F."/>
            <person name="Albertini E."/>
            <person name="Donnini D."/>
            <person name="Bonito G."/>
        </authorList>
    </citation>
    <scope>NUCLEOTIDE SEQUENCE [LARGE SCALE GENOMIC DNA]</scope>
    <source>
        <strain evidence="2 3">Sb_GMNB300</strain>
    </source>
</reference>
<dbReference type="InParanoid" id="A0A5J5EPU7"/>